<evidence type="ECO:0000313" key="1">
    <source>
        <dbReference type="EMBL" id="EXK25863.1"/>
    </source>
</evidence>
<organism evidence="1">
    <name type="scientific">Fusarium oxysporum f. sp. melonis 26406</name>
    <dbReference type="NCBI Taxonomy" id="1089452"/>
    <lineage>
        <taxon>Eukaryota</taxon>
        <taxon>Fungi</taxon>
        <taxon>Dikarya</taxon>
        <taxon>Ascomycota</taxon>
        <taxon>Pezizomycotina</taxon>
        <taxon>Sordariomycetes</taxon>
        <taxon>Hypocreomycetidae</taxon>
        <taxon>Hypocreales</taxon>
        <taxon>Nectriaceae</taxon>
        <taxon>Fusarium</taxon>
        <taxon>Fusarium oxysporum species complex</taxon>
    </lineage>
</organism>
<dbReference type="EMBL" id="JH659381">
    <property type="protein sequence ID" value="EXK25863.1"/>
    <property type="molecule type" value="Genomic_DNA"/>
</dbReference>
<dbReference type="HOGENOM" id="CLU_1354674_0_0_1"/>
<dbReference type="OrthoDB" id="9991317at2759"/>
<dbReference type="AlphaFoldDB" id="W9ZC71"/>
<proteinExistence type="predicted"/>
<dbReference type="Proteomes" id="UP000030703">
    <property type="component" value="Unassembled WGS sequence"/>
</dbReference>
<dbReference type="VEuPathDB" id="FungiDB:FOMG_17517"/>
<dbReference type="SUPFAM" id="SSF48452">
    <property type="entry name" value="TPR-like"/>
    <property type="match status" value="1"/>
</dbReference>
<accession>W9ZC71</accession>
<sequence>MDIEALTAEAVIDTEDIPDHLDDISEAIMWAKQGIHLANDSNPLLTQWLNNLGVFLETRYKRTGEMRDLEEAIHTARQAVESTPDDHPDVAAMLSNLGTMLDRRYERMGEMNDLEEASTNLLEAWSCLNAVPFHRIKAAAKCPELLAAQNRVDQCIDLGRRILDLLPSVHARALDRNDQQFVVSTFAGIASHYALFSYQQID</sequence>
<name>W9ZC71_FUSOX</name>
<dbReference type="InterPro" id="IPR011990">
    <property type="entry name" value="TPR-like_helical_dom_sf"/>
</dbReference>
<gene>
    <name evidence="1" type="ORF">FOMG_17517</name>
</gene>
<dbReference type="Pfam" id="PF13374">
    <property type="entry name" value="TPR_10"/>
    <property type="match status" value="1"/>
</dbReference>
<reference evidence="1" key="2">
    <citation type="submission" date="2012-05" db="EMBL/GenBank/DDBJ databases">
        <title>Annotation of the Genome Sequence of Fusarium oxysporum f. sp. melonis 26406.</title>
        <authorList>
            <consortium name="The Broad Institute Genomics Platform"/>
            <person name="Ma L.-J."/>
            <person name="Corby-Kistler H."/>
            <person name="Broz K."/>
            <person name="Gale L.R."/>
            <person name="Jonkers W."/>
            <person name="O'Donnell K."/>
            <person name="Ploetz R."/>
            <person name="Steinberg C."/>
            <person name="Schwartz D.C."/>
            <person name="VanEtten H."/>
            <person name="Zhou S."/>
            <person name="Young S.K."/>
            <person name="Zeng Q."/>
            <person name="Gargeya S."/>
            <person name="Fitzgerald M."/>
            <person name="Abouelleil A."/>
            <person name="Alvarado L."/>
            <person name="Chapman S.B."/>
            <person name="Gainer-Dewar J."/>
            <person name="Goldberg J."/>
            <person name="Griggs A."/>
            <person name="Gujja S."/>
            <person name="Hansen M."/>
            <person name="Howarth C."/>
            <person name="Imamovic A."/>
            <person name="Ireland A."/>
            <person name="Larimer J."/>
            <person name="McCowan C."/>
            <person name="Murphy C."/>
            <person name="Pearson M."/>
            <person name="Poon T.W."/>
            <person name="Priest M."/>
            <person name="Roberts A."/>
            <person name="Saif S."/>
            <person name="Shea T."/>
            <person name="Sykes S."/>
            <person name="Wortman J."/>
            <person name="Nusbaum C."/>
            <person name="Birren B."/>
        </authorList>
    </citation>
    <scope>NUCLEOTIDE SEQUENCE</scope>
    <source>
        <strain evidence="1">26406</strain>
    </source>
</reference>
<dbReference type="Gene3D" id="1.25.40.10">
    <property type="entry name" value="Tetratricopeptide repeat domain"/>
    <property type="match status" value="1"/>
</dbReference>
<protein>
    <submittedName>
        <fullName evidence="1">Uncharacterized protein</fullName>
    </submittedName>
</protein>
<reference evidence="1" key="1">
    <citation type="submission" date="2012-04" db="EMBL/GenBank/DDBJ databases">
        <title>The Genome Sequence of Fusarium oxysporum melonis.</title>
        <authorList>
            <consortium name="The Broad Institute Genome Sequencing Platform"/>
            <person name="Ma L.-J."/>
            <person name="Gale L.R."/>
            <person name="Schwartz D.C."/>
            <person name="Zhou S."/>
            <person name="Corby-Kistler H."/>
            <person name="Young S.K."/>
            <person name="Zeng Q."/>
            <person name="Gargeya S."/>
            <person name="Fitzgerald M."/>
            <person name="Haas B."/>
            <person name="Abouelleil A."/>
            <person name="Alvarado L."/>
            <person name="Arachchi H.M."/>
            <person name="Berlin A."/>
            <person name="Brown A."/>
            <person name="Chapman S.B."/>
            <person name="Chen Z."/>
            <person name="Dunbar C."/>
            <person name="Freedman E."/>
            <person name="Gearin G."/>
            <person name="Goldberg J."/>
            <person name="Griggs A."/>
            <person name="Gujja S."/>
            <person name="Heiman D."/>
            <person name="Howarth C."/>
            <person name="Larson L."/>
            <person name="Lui A."/>
            <person name="MacDonald P.J.P."/>
            <person name="Montmayeur A."/>
            <person name="Murphy C."/>
            <person name="Neiman D."/>
            <person name="Pearson M."/>
            <person name="Priest M."/>
            <person name="Roberts A."/>
            <person name="Saif S."/>
            <person name="Shea T."/>
            <person name="Shenoy N."/>
            <person name="Sisk P."/>
            <person name="Stolte C."/>
            <person name="Sykes S."/>
            <person name="Wortman J."/>
            <person name="Nusbaum C."/>
            <person name="Birren B."/>
        </authorList>
    </citation>
    <scope>NUCLEOTIDE SEQUENCE</scope>
    <source>
        <strain evidence="1">26406</strain>
    </source>
</reference>